<feature type="compositionally biased region" description="Low complexity" evidence="1">
    <location>
        <begin position="64"/>
        <end position="77"/>
    </location>
</feature>
<dbReference type="Proteomes" id="UP000230423">
    <property type="component" value="Unassembled WGS sequence"/>
</dbReference>
<dbReference type="AlphaFoldDB" id="A0A2G9TQE6"/>
<sequence length="93" mass="9998">MPSLIVRLPVRVVDAFEGSLGLYINLLSQTVPIQSLNSCTPVPSSPEERKHELGQLLRRSRVAPLEAASPATALAAPKKIPERKPASGFQNGK</sequence>
<accession>A0A2G9TQE6</accession>
<evidence type="ECO:0000256" key="1">
    <source>
        <dbReference type="SAM" id="MobiDB-lite"/>
    </source>
</evidence>
<organism evidence="2 3">
    <name type="scientific">Teladorsagia circumcincta</name>
    <name type="common">Brown stomach worm</name>
    <name type="synonym">Ostertagia circumcincta</name>
    <dbReference type="NCBI Taxonomy" id="45464"/>
    <lineage>
        <taxon>Eukaryota</taxon>
        <taxon>Metazoa</taxon>
        <taxon>Ecdysozoa</taxon>
        <taxon>Nematoda</taxon>
        <taxon>Chromadorea</taxon>
        <taxon>Rhabditida</taxon>
        <taxon>Rhabditina</taxon>
        <taxon>Rhabditomorpha</taxon>
        <taxon>Strongyloidea</taxon>
        <taxon>Trichostrongylidae</taxon>
        <taxon>Teladorsagia</taxon>
    </lineage>
</organism>
<protein>
    <submittedName>
        <fullName evidence="2">Toxin-antitoxin system, antitoxin component, Xre domain protein</fullName>
    </submittedName>
</protein>
<dbReference type="EMBL" id="KZ355913">
    <property type="protein sequence ID" value="PIO60214.1"/>
    <property type="molecule type" value="Genomic_DNA"/>
</dbReference>
<proteinExistence type="predicted"/>
<keyword evidence="3" id="KW-1185">Reference proteome</keyword>
<reference evidence="2 3" key="1">
    <citation type="submission" date="2015-09" db="EMBL/GenBank/DDBJ databases">
        <title>Draft genome of the parasitic nematode Teladorsagia circumcincta isolate WARC Sus (inbred).</title>
        <authorList>
            <person name="Mitreva M."/>
        </authorList>
    </citation>
    <scope>NUCLEOTIDE SEQUENCE [LARGE SCALE GENOMIC DNA]</scope>
    <source>
        <strain evidence="2 3">S</strain>
    </source>
</reference>
<name>A0A2G9TQE6_TELCI</name>
<evidence type="ECO:0000313" key="2">
    <source>
        <dbReference type="EMBL" id="PIO60214.1"/>
    </source>
</evidence>
<gene>
    <name evidence="2" type="ORF">TELCIR_18296</name>
</gene>
<feature type="region of interest" description="Disordered" evidence="1">
    <location>
        <begin position="64"/>
        <end position="93"/>
    </location>
</feature>
<evidence type="ECO:0000313" key="3">
    <source>
        <dbReference type="Proteomes" id="UP000230423"/>
    </source>
</evidence>